<keyword evidence="3" id="KW-1185">Reference proteome</keyword>
<proteinExistence type="predicted"/>
<feature type="transmembrane region" description="Helical" evidence="1">
    <location>
        <begin position="20"/>
        <end position="41"/>
    </location>
</feature>
<accession>A0A0E0JGR0</accession>
<dbReference type="HOGENOM" id="CLU_2594042_0_0_1"/>
<evidence type="ECO:0000313" key="2">
    <source>
        <dbReference type="EnsemblPlants" id="OPUNC01G10220.1"/>
    </source>
</evidence>
<organism evidence="2">
    <name type="scientific">Oryza punctata</name>
    <name type="common">Red rice</name>
    <dbReference type="NCBI Taxonomy" id="4537"/>
    <lineage>
        <taxon>Eukaryota</taxon>
        <taxon>Viridiplantae</taxon>
        <taxon>Streptophyta</taxon>
        <taxon>Embryophyta</taxon>
        <taxon>Tracheophyta</taxon>
        <taxon>Spermatophyta</taxon>
        <taxon>Magnoliopsida</taxon>
        <taxon>Liliopsida</taxon>
        <taxon>Poales</taxon>
        <taxon>Poaceae</taxon>
        <taxon>BOP clade</taxon>
        <taxon>Oryzoideae</taxon>
        <taxon>Oryzeae</taxon>
        <taxon>Oryzinae</taxon>
        <taxon>Oryza</taxon>
    </lineage>
</organism>
<dbReference type="Gramene" id="OPUNC01G10220.1">
    <property type="protein sequence ID" value="OPUNC01G10220.1"/>
    <property type="gene ID" value="OPUNC01G10220"/>
</dbReference>
<dbReference type="Proteomes" id="UP000026962">
    <property type="component" value="Chromosome 1"/>
</dbReference>
<dbReference type="EnsemblPlants" id="OPUNC01G10220.1">
    <property type="protein sequence ID" value="OPUNC01G10220.1"/>
    <property type="gene ID" value="OPUNC01G10220"/>
</dbReference>
<protein>
    <submittedName>
        <fullName evidence="2">Uncharacterized protein</fullName>
    </submittedName>
</protein>
<keyword evidence="1" id="KW-1133">Transmembrane helix</keyword>
<sequence>MASSASRAAMRSKDFQRAAVGMGFALLCGVLFVVISFVLPLSRVAQFEIWQCALLAFFVAGAHARKRPIIWYPLAALILKPKPNHKPKPPAAY</sequence>
<reference evidence="2" key="2">
    <citation type="submission" date="2018-05" db="EMBL/GenBank/DDBJ databases">
        <title>OpunRS2 (Oryza punctata Reference Sequence Version 2).</title>
        <authorList>
            <person name="Zhang J."/>
            <person name="Kudrna D."/>
            <person name="Lee S."/>
            <person name="Talag J."/>
            <person name="Welchert J."/>
            <person name="Wing R.A."/>
        </authorList>
    </citation>
    <scope>NUCLEOTIDE SEQUENCE [LARGE SCALE GENOMIC DNA]</scope>
</reference>
<feature type="transmembrane region" description="Helical" evidence="1">
    <location>
        <begin position="47"/>
        <end position="64"/>
    </location>
</feature>
<evidence type="ECO:0000256" key="1">
    <source>
        <dbReference type="SAM" id="Phobius"/>
    </source>
</evidence>
<dbReference type="AlphaFoldDB" id="A0A0E0JGR0"/>
<reference evidence="2" key="1">
    <citation type="submission" date="2015-04" db="UniProtKB">
        <authorList>
            <consortium name="EnsemblPlants"/>
        </authorList>
    </citation>
    <scope>IDENTIFICATION</scope>
</reference>
<keyword evidence="1" id="KW-0812">Transmembrane</keyword>
<name>A0A0E0JGR0_ORYPU</name>
<evidence type="ECO:0000313" key="3">
    <source>
        <dbReference type="Proteomes" id="UP000026962"/>
    </source>
</evidence>
<keyword evidence="1" id="KW-0472">Membrane</keyword>
<dbReference type="OMA" id="VMSDWAL"/>